<evidence type="ECO:0008006" key="4">
    <source>
        <dbReference type="Google" id="ProtNLM"/>
    </source>
</evidence>
<evidence type="ECO:0000313" key="2">
    <source>
        <dbReference type="EMBL" id="KAJ4971664.1"/>
    </source>
</evidence>
<protein>
    <recommendedName>
        <fullName evidence="4">Gag-Pol polyprotein/retrotransposon</fullName>
    </recommendedName>
</protein>
<organism evidence="2 3">
    <name type="scientific">Protea cynaroides</name>
    <dbReference type="NCBI Taxonomy" id="273540"/>
    <lineage>
        <taxon>Eukaryota</taxon>
        <taxon>Viridiplantae</taxon>
        <taxon>Streptophyta</taxon>
        <taxon>Embryophyta</taxon>
        <taxon>Tracheophyta</taxon>
        <taxon>Spermatophyta</taxon>
        <taxon>Magnoliopsida</taxon>
        <taxon>Proteales</taxon>
        <taxon>Proteaceae</taxon>
        <taxon>Protea</taxon>
    </lineage>
</organism>
<reference evidence="2" key="1">
    <citation type="journal article" date="2023" name="Plant J.">
        <title>The genome of the king protea, Protea cynaroides.</title>
        <authorList>
            <person name="Chang J."/>
            <person name="Duong T.A."/>
            <person name="Schoeman C."/>
            <person name="Ma X."/>
            <person name="Roodt D."/>
            <person name="Barker N."/>
            <person name="Li Z."/>
            <person name="Van de Peer Y."/>
            <person name="Mizrachi E."/>
        </authorList>
    </citation>
    <scope>NUCLEOTIDE SEQUENCE</scope>
    <source>
        <tissue evidence="2">Young leaves</tissue>
    </source>
</reference>
<dbReference type="AlphaFoldDB" id="A0A9Q0KK22"/>
<accession>A0A9Q0KK22</accession>
<proteinExistence type="predicted"/>
<keyword evidence="1" id="KW-0812">Transmembrane</keyword>
<keyword evidence="1" id="KW-0472">Membrane</keyword>
<dbReference type="PANTHER" id="PTHR34370">
    <property type="entry name" value="OS04G0600100 PROTEIN"/>
    <property type="match status" value="1"/>
</dbReference>
<feature type="transmembrane region" description="Helical" evidence="1">
    <location>
        <begin position="131"/>
        <end position="158"/>
    </location>
</feature>
<comment type="caution">
    <text evidence="2">The sequence shown here is derived from an EMBL/GenBank/DDBJ whole genome shotgun (WGS) entry which is preliminary data.</text>
</comment>
<dbReference type="EMBL" id="JAMYWD010000005">
    <property type="protein sequence ID" value="KAJ4971664.1"/>
    <property type="molecule type" value="Genomic_DNA"/>
</dbReference>
<evidence type="ECO:0000256" key="1">
    <source>
        <dbReference type="SAM" id="Phobius"/>
    </source>
</evidence>
<gene>
    <name evidence="2" type="ORF">NE237_004763</name>
</gene>
<feature type="transmembrane region" description="Helical" evidence="1">
    <location>
        <begin position="222"/>
        <end position="245"/>
    </location>
</feature>
<keyword evidence="1" id="KW-1133">Transmembrane helix</keyword>
<sequence length="246" mass="27338">MVRRDPGWLEVVYGLPQEPAAICREVENQLMAFPLPISSSHISVSPQGCSKFSCMTISRDSTRLGFPKSSIFAKEQSKPQLLCSRIDSRDDYEISDVYRRPAENEGSKRIDGSQHSKSLTSKKLMEGLRKYGISGILSYGLLNTIYYLTTFLLVWFYVAPAPGRMGYAAAVQRFFKVMALVWAGSQVTKLIRAGGALALAPIVDNGLSWFTVKFKFESKGKAFMAIVGLCFGCALMLFLMLTVLWA</sequence>
<dbReference type="OrthoDB" id="2020192at2759"/>
<name>A0A9Q0KK22_9MAGN</name>
<dbReference type="Proteomes" id="UP001141806">
    <property type="component" value="Unassembled WGS sequence"/>
</dbReference>
<dbReference type="PANTHER" id="PTHR34370:SF2">
    <property type="entry name" value="GAG-POL POLYPROTEIN_RETROTRANSPOSON"/>
    <property type="match status" value="1"/>
</dbReference>
<feature type="transmembrane region" description="Helical" evidence="1">
    <location>
        <begin position="190"/>
        <end position="210"/>
    </location>
</feature>
<keyword evidence="3" id="KW-1185">Reference proteome</keyword>
<evidence type="ECO:0000313" key="3">
    <source>
        <dbReference type="Proteomes" id="UP001141806"/>
    </source>
</evidence>